<protein>
    <submittedName>
        <fullName evidence="2">VOC family protein</fullName>
    </submittedName>
</protein>
<sequence>MKRFHVHIAVDNLEQSIAFYSALFGCTPTVAHPDYAKWQIDDPRINFAISARGAAVGVDHLGIQVDSDAELAELHTRLQQTASEIVSQEGTACCYAESDKHWVRDPSGIAWEAYHTLATVPTFNRGEASASNSACCVPQPTAEKTRIKLADIGVCTPGSGCC</sequence>
<evidence type="ECO:0000313" key="3">
    <source>
        <dbReference type="Proteomes" id="UP000604481"/>
    </source>
</evidence>
<comment type="caution">
    <text evidence="2">The sequence shown here is derived from an EMBL/GenBank/DDBJ whole genome shotgun (WGS) entry which is preliminary data.</text>
</comment>
<dbReference type="PANTHER" id="PTHR41294">
    <property type="entry name" value="CADMIUM-INDUCED PROTEIN CADI"/>
    <property type="match status" value="1"/>
</dbReference>
<dbReference type="PROSITE" id="PS51257">
    <property type="entry name" value="PROKAR_LIPOPROTEIN"/>
    <property type="match status" value="1"/>
</dbReference>
<evidence type="ECO:0000259" key="1">
    <source>
        <dbReference type="PROSITE" id="PS51819"/>
    </source>
</evidence>
<dbReference type="InterPro" id="IPR037523">
    <property type="entry name" value="VOC_core"/>
</dbReference>
<organism evidence="2 3">
    <name type="scientific">Chitinilyticum piscinae</name>
    <dbReference type="NCBI Taxonomy" id="2866724"/>
    <lineage>
        <taxon>Bacteria</taxon>
        <taxon>Pseudomonadati</taxon>
        <taxon>Pseudomonadota</taxon>
        <taxon>Betaproteobacteria</taxon>
        <taxon>Neisseriales</taxon>
        <taxon>Chitinibacteraceae</taxon>
        <taxon>Chitinilyticum</taxon>
    </lineage>
</organism>
<reference evidence="2 3" key="1">
    <citation type="submission" date="2020-10" db="EMBL/GenBank/DDBJ databases">
        <title>The genome sequence of Chitinilyticum litopenaei 4Y14.</title>
        <authorList>
            <person name="Liu Y."/>
        </authorList>
    </citation>
    <scope>NUCLEOTIDE SEQUENCE [LARGE SCALE GENOMIC DNA]</scope>
    <source>
        <strain evidence="2 3">4Y14</strain>
    </source>
</reference>
<dbReference type="Pfam" id="PF00903">
    <property type="entry name" value="Glyoxalase"/>
    <property type="match status" value="1"/>
</dbReference>
<dbReference type="RefSeq" id="WP_194116371.1">
    <property type="nucleotide sequence ID" value="NZ_JADFUA010000005.1"/>
</dbReference>
<dbReference type="InterPro" id="IPR004360">
    <property type="entry name" value="Glyas_Fos-R_dOase_dom"/>
</dbReference>
<dbReference type="InterPro" id="IPR049789">
    <property type="entry name" value="ArsI/CadI-like"/>
</dbReference>
<dbReference type="NCBIfam" id="NF041414">
    <property type="entry name" value="ArsI_CadI_VOC"/>
    <property type="match status" value="1"/>
</dbReference>
<name>A0A8J7K1Y2_9NEIS</name>
<dbReference type="EMBL" id="JADFUA010000005">
    <property type="protein sequence ID" value="MBE9609851.1"/>
    <property type="molecule type" value="Genomic_DNA"/>
</dbReference>
<dbReference type="AlphaFoldDB" id="A0A8J7K1Y2"/>
<dbReference type="PANTHER" id="PTHR41294:SF1">
    <property type="entry name" value="CADMIUM-INDUCED PROTEIN CADI"/>
    <property type="match status" value="1"/>
</dbReference>
<dbReference type="Proteomes" id="UP000604481">
    <property type="component" value="Unassembled WGS sequence"/>
</dbReference>
<keyword evidence="3" id="KW-1185">Reference proteome</keyword>
<dbReference type="SUPFAM" id="SSF54593">
    <property type="entry name" value="Glyoxalase/Bleomycin resistance protein/Dihydroxybiphenyl dioxygenase"/>
    <property type="match status" value="1"/>
</dbReference>
<dbReference type="GO" id="GO:0046686">
    <property type="term" value="P:response to cadmium ion"/>
    <property type="evidence" value="ECO:0007669"/>
    <property type="project" value="TreeGrafter"/>
</dbReference>
<dbReference type="Gene3D" id="3.10.180.10">
    <property type="entry name" value="2,3-Dihydroxybiphenyl 1,2-Dioxygenase, domain 1"/>
    <property type="match status" value="1"/>
</dbReference>
<proteinExistence type="predicted"/>
<dbReference type="InterPro" id="IPR029068">
    <property type="entry name" value="Glyas_Bleomycin-R_OHBP_Dase"/>
</dbReference>
<dbReference type="PROSITE" id="PS51819">
    <property type="entry name" value="VOC"/>
    <property type="match status" value="1"/>
</dbReference>
<feature type="domain" description="VOC" evidence="1">
    <location>
        <begin position="2"/>
        <end position="116"/>
    </location>
</feature>
<gene>
    <name evidence="2" type="ORF">INR99_10870</name>
</gene>
<evidence type="ECO:0000313" key="2">
    <source>
        <dbReference type="EMBL" id="MBE9609851.1"/>
    </source>
</evidence>
<accession>A0A8J7K1Y2</accession>
<dbReference type="InterPro" id="IPR052393">
    <property type="entry name" value="Cadmium-induced_rsp"/>
</dbReference>